<keyword evidence="2" id="KW-1185">Reference proteome</keyword>
<proteinExistence type="predicted"/>
<comment type="caution">
    <text evidence="1">The sequence shown here is derived from an EMBL/GenBank/DDBJ whole genome shotgun (WGS) entry which is preliminary data.</text>
</comment>
<feature type="non-terminal residue" evidence="1">
    <location>
        <position position="1"/>
    </location>
</feature>
<dbReference type="AlphaFoldDB" id="A0A9X3I2S4"/>
<dbReference type="Proteomes" id="UP001148482">
    <property type="component" value="Unassembled WGS sequence"/>
</dbReference>
<sequence length="75" mass="8834">PFNGSYIIYLEVISSSFRQAFILYIISKTDQGGYFVSNKLIFPYSQNEQVQYDQSLNKRFGKYIMKQASQNQFNK</sequence>
<name>A0A9X3I2S4_9FLAO</name>
<reference evidence="1" key="1">
    <citation type="submission" date="2022-11" db="EMBL/GenBank/DDBJ databases">
        <title>Salinimicrobium profundisediminis sp. nov., isolated from deep-sea sediment of the Mariana Trench.</title>
        <authorList>
            <person name="Fu H."/>
        </authorList>
    </citation>
    <scope>NUCLEOTIDE SEQUENCE</scope>
    <source>
        <strain evidence="1">MT39</strain>
    </source>
</reference>
<protein>
    <submittedName>
        <fullName evidence="1">Uncharacterized protein</fullName>
    </submittedName>
</protein>
<organism evidence="1 2">
    <name type="scientific">Salinimicrobium profundisediminis</name>
    <dbReference type="NCBI Taxonomy" id="2994553"/>
    <lineage>
        <taxon>Bacteria</taxon>
        <taxon>Pseudomonadati</taxon>
        <taxon>Bacteroidota</taxon>
        <taxon>Flavobacteriia</taxon>
        <taxon>Flavobacteriales</taxon>
        <taxon>Flavobacteriaceae</taxon>
        <taxon>Salinimicrobium</taxon>
    </lineage>
</organism>
<gene>
    <name evidence="1" type="ORF">OQ279_17680</name>
</gene>
<dbReference type="EMBL" id="JAPJDA010000084">
    <property type="protein sequence ID" value="MCX2839959.1"/>
    <property type="molecule type" value="Genomic_DNA"/>
</dbReference>
<evidence type="ECO:0000313" key="1">
    <source>
        <dbReference type="EMBL" id="MCX2839959.1"/>
    </source>
</evidence>
<evidence type="ECO:0000313" key="2">
    <source>
        <dbReference type="Proteomes" id="UP001148482"/>
    </source>
</evidence>
<accession>A0A9X3I2S4</accession>